<accession>X1N040</accession>
<dbReference type="AlphaFoldDB" id="X1N040"/>
<comment type="caution">
    <text evidence="1">The sequence shown here is derived from an EMBL/GenBank/DDBJ whole genome shotgun (WGS) entry which is preliminary data.</text>
</comment>
<sequence>MSDPIMAKGSSRAASVPITVKPSGLSCEAELYLTKDGGATKAATSSPVSFVATGAAQSISFPITMPSVWGDFEVYIDVFADGMLISAFIATEHVTIPDVSIGEPVWD</sequence>
<evidence type="ECO:0000313" key="1">
    <source>
        <dbReference type="EMBL" id="GAI11949.1"/>
    </source>
</evidence>
<reference evidence="1" key="1">
    <citation type="journal article" date="2014" name="Front. Microbiol.">
        <title>High frequency of phylogenetically diverse reductive dehalogenase-homologous genes in deep subseafloor sedimentary metagenomes.</title>
        <authorList>
            <person name="Kawai M."/>
            <person name="Futagami T."/>
            <person name="Toyoda A."/>
            <person name="Takaki Y."/>
            <person name="Nishi S."/>
            <person name="Hori S."/>
            <person name="Arai W."/>
            <person name="Tsubouchi T."/>
            <person name="Morono Y."/>
            <person name="Uchiyama I."/>
            <person name="Ito T."/>
            <person name="Fujiyama A."/>
            <person name="Inagaki F."/>
            <person name="Takami H."/>
        </authorList>
    </citation>
    <scope>NUCLEOTIDE SEQUENCE</scope>
    <source>
        <strain evidence="1">Expedition CK06-06</strain>
    </source>
</reference>
<name>X1N040_9ZZZZ</name>
<organism evidence="1">
    <name type="scientific">marine sediment metagenome</name>
    <dbReference type="NCBI Taxonomy" id="412755"/>
    <lineage>
        <taxon>unclassified sequences</taxon>
        <taxon>metagenomes</taxon>
        <taxon>ecological metagenomes</taxon>
    </lineage>
</organism>
<gene>
    <name evidence="1" type="ORF">S06H3_10917</name>
</gene>
<proteinExistence type="predicted"/>
<dbReference type="EMBL" id="BARV01005167">
    <property type="protein sequence ID" value="GAI11949.1"/>
    <property type="molecule type" value="Genomic_DNA"/>
</dbReference>
<protein>
    <submittedName>
        <fullName evidence="1">Uncharacterized protein</fullName>
    </submittedName>
</protein>